<evidence type="ECO:0000256" key="3">
    <source>
        <dbReference type="ARBA" id="ARBA00022692"/>
    </source>
</evidence>
<evidence type="ECO:0000313" key="7">
    <source>
        <dbReference type="EMBL" id="SHK64660.1"/>
    </source>
</evidence>
<dbReference type="InterPro" id="IPR045225">
    <property type="entry name" value="Uracil/uridine/allantoin_perm"/>
</dbReference>
<feature type="transmembrane region" description="Helical" evidence="6">
    <location>
        <begin position="62"/>
        <end position="83"/>
    </location>
</feature>
<feature type="transmembrane region" description="Helical" evidence="6">
    <location>
        <begin position="104"/>
        <end position="129"/>
    </location>
</feature>
<feature type="transmembrane region" description="Helical" evidence="6">
    <location>
        <begin position="296"/>
        <end position="319"/>
    </location>
</feature>
<reference evidence="8" key="1">
    <citation type="submission" date="2016-11" db="EMBL/GenBank/DDBJ databases">
        <authorList>
            <person name="Varghese N."/>
            <person name="Submissions S."/>
        </authorList>
    </citation>
    <scope>NUCLEOTIDE SEQUENCE [LARGE SCALE GENOMIC DNA]</scope>
    <source>
        <strain evidence="8">DSM 10349</strain>
    </source>
</reference>
<evidence type="ECO:0000313" key="8">
    <source>
        <dbReference type="Proteomes" id="UP000183997"/>
    </source>
</evidence>
<evidence type="ECO:0000256" key="2">
    <source>
        <dbReference type="ARBA" id="ARBA00008974"/>
    </source>
</evidence>
<dbReference type="OrthoDB" id="9780088at2"/>
<dbReference type="CDD" id="cd11483">
    <property type="entry name" value="SLC-NCS1sbd_Mhp1-like"/>
    <property type="match status" value="1"/>
</dbReference>
<feature type="transmembrane region" description="Helical" evidence="6">
    <location>
        <begin position="331"/>
        <end position="350"/>
    </location>
</feature>
<dbReference type="STRING" id="1121421.SAMN02745123_02589"/>
<keyword evidence="5 6" id="KW-0472">Membrane</keyword>
<keyword evidence="8" id="KW-1185">Reference proteome</keyword>
<sequence>MTTNSNEALRNSELLPTTDDQRTMSLADYIILWAGMTINVVAFSLGAQYYDGGRGLSPWTMIFVMTIGYGLVTALTAMVGDIGTKYGVPFAAYTRAPFGYKGSYVAGLIRAIPGMYWFGFLTWVGAAAINQMMGIIFPGFSNLTLMIILFAAIQIFNTMYGLKAMAKFDWVAIPCLAIMFGAILVVSLQKYNITLPDIMATPAEGRYSLAYAIAGIAGGWITMSLNGSDLSRQIKRVDGYEKKGFFARNQRSIIGQVIGLMLVGIGTMLVGVVTGITSGYWDLNQVVPDLFQSKVVLIFSFLVIMFAQWSTNTAANLLPPTLVLLNIFPKLKYWMSAVICGVLSVGMMPWKLQSQGGFLVMVQAWISQMLGPIIGILLVDYFLIRKCKLNVRDLYVADGQYKYTNGFNISALVTIVVSFGVGLLCGDYAFFAGLGCSVVLYYVLMKTFTLKKYDQRVGEEILFDPAKD</sequence>
<dbReference type="GO" id="GO:0005886">
    <property type="term" value="C:plasma membrane"/>
    <property type="evidence" value="ECO:0007669"/>
    <property type="project" value="TreeGrafter"/>
</dbReference>
<feature type="transmembrane region" description="Helical" evidence="6">
    <location>
        <begin position="405"/>
        <end position="422"/>
    </location>
</feature>
<evidence type="ECO:0000256" key="1">
    <source>
        <dbReference type="ARBA" id="ARBA00004141"/>
    </source>
</evidence>
<dbReference type="Proteomes" id="UP000183997">
    <property type="component" value="Unassembled WGS sequence"/>
</dbReference>
<organism evidence="7 8">
    <name type="scientific">Desulforamulus aeronauticus DSM 10349</name>
    <dbReference type="NCBI Taxonomy" id="1121421"/>
    <lineage>
        <taxon>Bacteria</taxon>
        <taxon>Bacillati</taxon>
        <taxon>Bacillota</taxon>
        <taxon>Clostridia</taxon>
        <taxon>Eubacteriales</taxon>
        <taxon>Peptococcaceae</taxon>
        <taxon>Desulforamulus</taxon>
    </lineage>
</organism>
<gene>
    <name evidence="7" type="ORF">SAMN02745123_02589</name>
</gene>
<feature type="transmembrane region" description="Helical" evidence="6">
    <location>
        <begin position="135"/>
        <end position="156"/>
    </location>
</feature>
<dbReference type="EMBL" id="FRAR01000019">
    <property type="protein sequence ID" value="SHK64660.1"/>
    <property type="molecule type" value="Genomic_DNA"/>
</dbReference>
<dbReference type="InterPro" id="IPR001248">
    <property type="entry name" value="Pur-cyt_permease"/>
</dbReference>
<protein>
    <submittedName>
        <fullName evidence="7">Nucleobase:cation symporter-1, NCS1 family</fullName>
    </submittedName>
</protein>
<dbReference type="Gene3D" id="1.10.4160.10">
    <property type="entry name" value="Hydantoin permease"/>
    <property type="match status" value="1"/>
</dbReference>
<feature type="transmembrane region" description="Helical" evidence="6">
    <location>
        <begin position="362"/>
        <end position="384"/>
    </location>
</feature>
<accession>A0A1M6U663</accession>
<evidence type="ECO:0000256" key="6">
    <source>
        <dbReference type="SAM" id="Phobius"/>
    </source>
</evidence>
<dbReference type="GO" id="GO:0015205">
    <property type="term" value="F:nucleobase transmembrane transporter activity"/>
    <property type="evidence" value="ECO:0007669"/>
    <property type="project" value="TreeGrafter"/>
</dbReference>
<evidence type="ECO:0000256" key="4">
    <source>
        <dbReference type="ARBA" id="ARBA00022989"/>
    </source>
</evidence>
<comment type="similarity">
    <text evidence="2">Belongs to the purine-cytosine permease (2.A.39) family.</text>
</comment>
<feature type="transmembrane region" description="Helical" evidence="6">
    <location>
        <begin position="208"/>
        <end position="226"/>
    </location>
</feature>
<comment type="subcellular location">
    <subcellularLocation>
        <location evidence="1">Membrane</location>
        <topology evidence="1">Multi-pass membrane protein</topology>
    </subcellularLocation>
</comment>
<keyword evidence="4 6" id="KW-1133">Transmembrane helix</keyword>
<dbReference type="Pfam" id="PF02133">
    <property type="entry name" value="Transp_cyt_pur"/>
    <property type="match status" value="1"/>
</dbReference>
<feature type="transmembrane region" description="Helical" evidence="6">
    <location>
        <begin position="168"/>
        <end position="188"/>
    </location>
</feature>
<dbReference type="PANTHER" id="PTHR30618">
    <property type="entry name" value="NCS1 FAMILY PURINE/PYRIMIDINE TRANSPORTER"/>
    <property type="match status" value="1"/>
</dbReference>
<dbReference type="AlphaFoldDB" id="A0A1M6U663"/>
<keyword evidence="3 6" id="KW-0812">Transmembrane</keyword>
<name>A0A1M6U663_9FIRM</name>
<dbReference type="PANTHER" id="PTHR30618:SF0">
    <property type="entry name" value="PURINE-URACIL PERMEASE NCS1"/>
    <property type="match status" value="1"/>
</dbReference>
<dbReference type="RefSeq" id="WP_072915057.1">
    <property type="nucleotide sequence ID" value="NZ_FRAR01000019.1"/>
</dbReference>
<feature type="transmembrane region" description="Helical" evidence="6">
    <location>
        <begin position="253"/>
        <end position="276"/>
    </location>
</feature>
<feature type="transmembrane region" description="Helical" evidence="6">
    <location>
        <begin position="428"/>
        <end position="444"/>
    </location>
</feature>
<proteinExistence type="inferred from homology"/>
<feature type="transmembrane region" description="Helical" evidence="6">
    <location>
        <begin position="30"/>
        <end position="50"/>
    </location>
</feature>
<evidence type="ECO:0000256" key="5">
    <source>
        <dbReference type="ARBA" id="ARBA00023136"/>
    </source>
</evidence>